<feature type="transmembrane region" description="Helical" evidence="1">
    <location>
        <begin position="356"/>
        <end position="377"/>
    </location>
</feature>
<feature type="transmembrane region" description="Helical" evidence="1">
    <location>
        <begin position="311"/>
        <end position="329"/>
    </location>
</feature>
<keyword evidence="1" id="KW-0472">Membrane</keyword>
<feature type="transmembrane region" description="Helical" evidence="1">
    <location>
        <begin position="93"/>
        <end position="115"/>
    </location>
</feature>
<evidence type="ECO:0000313" key="3">
    <source>
        <dbReference type="Proteomes" id="UP001501736"/>
    </source>
</evidence>
<keyword evidence="1" id="KW-0812">Transmembrane</keyword>
<feature type="transmembrane region" description="Helical" evidence="1">
    <location>
        <begin position="171"/>
        <end position="191"/>
    </location>
</feature>
<name>A0ABP6RBE8_9MICC</name>
<keyword evidence="1" id="KW-1133">Transmembrane helix</keyword>
<proteinExistence type="predicted"/>
<protein>
    <submittedName>
        <fullName evidence="2">Exporter of polyketide antibiotics</fullName>
    </submittedName>
</protein>
<dbReference type="RefSeq" id="WP_344718474.1">
    <property type="nucleotide sequence ID" value="NZ_BAAAYG010000003.1"/>
</dbReference>
<keyword evidence="3" id="KW-1185">Reference proteome</keyword>
<dbReference type="EMBL" id="BAAAYG010000003">
    <property type="protein sequence ID" value="GAA3281950.1"/>
    <property type="molecule type" value="Genomic_DNA"/>
</dbReference>
<organism evidence="2 3">
    <name type="scientific">Nesterenkonia halobia</name>
    <dbReference type="NCBI Taxonomy" id="37922"/>
    <lineage>
        <taxon>Bacteria</taxon>
        <taxon>Bacillati</taxon>
        <taxon>Actinomycetota</taxon>
        <taxon>Actinomycetes</taxon>
        <taxon>Micrococcales</taxon>
        <taxon>Micrococcaceae</taxon>
        <taxon>Nesterenkonia</taxon>
    </lineage>
</organism>
<gene>
    <name evidence="2" type="ORF">GCM10020260_08250</name>
</gene>
<dbReference type="Proteomes" id="UP001501736">
    <property type="component" value="Unassembled WGS sequence"/>
</dbReference>
<feature type="transmembrane region" description="Helical" evidence="1">
    <location>
        <begin position="252"/>
        <end position="273"/>
    </location>
</feature>
<feature type="transmembrane region" description="Helical" evidence="1">
    <location>
        <begin position="35"/>
        <end position="57"/>
    </location>
</feature>
<feature type="transmembrane region" description="Helical" evidence="1">
    <location>
        <begin position="135"/>
        <end position="159"/>
    </location>
</feature>
<evidence type="ECO:0000256" key="1">
    <source>
        <dbReference type="SAM" id="Phobius"/>
    </source>
</evidence>
<comment type="caution">
    <text evidence="2">The sequence shown here is derived from an EMBL/GenBank/DDBJ whole genome shotgun (WGS) entry which is preliminary data.</text>
</comment>
<sequence>MRGSSETTEQATTTAPLAGAPALLRLMLRRDRMRLSLWVLGIGLMGFYFAGAIQVVAEDQAQLAQMTTMFADPVGRLMTGPAYGMDAPSFERFYAAGYILFLFILTALMSIFTVVRHTRAEEQTGRAELLRANVVGRHATLTAAALLVVLADVLVGLLVTAGALTAGYATAGSLLVGAATVAVGVFFAGAATTTVQLSASSRGASAMAGALLGLAYLIRMGGDMAEQGGSALSWFSPLGWSQQTAPYVHDRWWPLLPLAGCAVAFLWLGYWLSTRRDVEASLMPSRLGRAGARPSLGTPTGMAHRVLRGGLRGWTIALVLTALLFGSYAESMIDAADALPEEFAAVFSGDSMMLGYLAYIALFLALFVAAAGVSGLSQLRGEETHGRAELILSAPMSRTRWLAAHLTVLLLGLGLMLLLTGLGTALGALAVLGEDGVQHVDDLVLASLHQAAPVLAIVGIVVALFGWLPRLAGPVGWLLLGYAAVMINFGSLLELPAVLEDLNVFGHLAQVPVEDVDWTPVLVLGGIGVVGIGLGAIGWNRREVAAA</sequence>
<feature type="transmembrane region" description="Helical" evidence="1">
    <location>
        <begin position="518"/>
        <end position="539"/>
    </location>
</feature>
<feature type="transmembrane region" description="Helical" evidence="1">
    <location>
        <begin position="406"/>
        <end position="431"/>
    </location>
</feature>
<evidence type="ECO:0000313" key="2">
    <source>
        <dbReference type="EMBL" id="GAA3281950.1"/>
    </source>
</evidence>
<feature type="transmembrane region" description="Helical" evidence="1">
    <location>
        <begin position="203"/>
        <end position="222"/>
    </location>
</feature>
<accession>A0ABP6RBE8</accession>
<feature type="transmembrane region" description="Helical" evidence="1">
    <location>
        <begin position="451"/>
        <end position="468"/>
    </location>
</feature>
<reference evidence="3" key="1">
    <citation type="journal article" date="2019" name="Int. J. Syst. Evol. Microbiol.">
        <title>The Global Catalogue of Microorganisms (GCM) 10K type strain sequencing project: providing services to taxonomists for standard genome sequencing and annotation.</title>
        <authorList>
            <consortium name="The Broad Institute Genomics Platform"/>
            <consortium name="The Broad Institute Genome Sequencing Center for Infectious Disease"/>
            <person name="Wu L."/>
            <person name="Ma J."/>
        </authorList>
    </citation>
    <scope>NUCLEOTIDE SEQUENCE [LARGE SCALE GENOMIC DNA]</scope>
    <source>
        <strain evidence="3">JCM 11483</strain>
    </source>
</reference>
<feature type="transmembrane region" description="Helical" evidence="1">
    <location>
        <begin position="475"/>
        <end position="498"/>
    </location>
</feature>